<feature type="domain" description="Nuclease associated modular" evidence="2">
    <location>
        <begin position="124"/>
        <end position="140"/>
    </location>
</feature>
<feature type="domain" description="Nuclease associated modular" evidence="2">
    <location>
        <begin position="244"/>
        <end position="260"/>
    </location>
</feature>
<keyword evidence="3" id="KW-0540">Nuclease</keyword>
<feature type="compositionally biased region" description="Basic and acidic residues" evidence="1">
    <location>
        <begin position="207"/>
        <end position="221"/>
    </location>
</feature>
<dbReference type="SMART" id="SM00496">
    <property type="entry name" value="IENR2"/>
    <property type="match status" value="3"/>
</dbReference>
<proteinExistence type="predicted"/>
<feature type="compositionally biased region" description="Basic and acidic residues" evidence="1">
    <location>
        <begin position="229"/>
        <end position="238"/>
    </location>
</feature>
<organism evidence="3 4">
    <name type="scientific">Rhizobium phage RHph_TM30</name>
    <dbReference type="NCBI Taxonomy" id="2509764"/>
    <lineage>
        <taxon>Viruses</taxon>
        <taxon>Duplodnaviria</taxon>
        <taxon>Heunggongvirae</taxon>
        <taxon>Uroviricota</taxon>
        <taxon>Caudoviricetes</taxon>
        <taxon>Kleczkowskaviridae</taxon>
        <taxon>Cuauhnahuacvirus</taxon>
        <taxon>Cuauhnahuacvirus TM30</taxon>
    </lineage>
</organism>
<evidence type="ECO:0000256" key="1">
    <source>
        <dbReference type="SAM" id="MobiDB-lite"/>
    </source>
</evidence>
<dbReference type="GO" id="GO:0003677">
    <property type="term" value="F:DNA binding"/>
    <property type="evidence" value="ECO:0007669"/>
    <property type="project" value="InterPro"/>
</dbReference>
<feature type="domain" description="Nuclease associated modular" evidence="2">
    <location>
        <begin position="221"/>
        <end position="237"/>
    </location>
</feature>
<gene>
    <name evidence="3" type="ORF">EVB93_268</name>
</gene>
<dbReference type="Pfam" id="PF07460">
    <property type="entry name" value="NUMOD3"/>
    <property type="match status" value="1"/>
</dbReference>
<protein>
    <submittedName>
        <fullName evidence="3">Homing endonuclease protein</fullName>
    </submittedName>
</protein>
<keyword evidence="3" id="KW-0255">Endonuclease</keyword>
<reference evidence="3 4" key="1">
    <citation type="submission" date="2020-01" db="EMBL/GenBank/DDBJ databases">
        <title>Patterns of diversity and host range of bacteriophage communities associated with bean-nodulatin bacteria.</title>
        <authorList>
            <person name="Vann Cauwenberghe J."/>
            <person name="Santamaria R.I."/>
            <person name="Bustos P."/>
            <person name="Juarez S."/>
            <person name="Gonzalez V."/>
        </authorList>
    </citation>
    <scope>NUCLEOTIDE SEQUENCE [LARGE SCALE GENOMIC DNA]</scope>
</reference>
<dbReference type="InterPro" id="IPR003611">
    <property type="entry name" value="NUMOD3"/>
</dbReference>
<evidence type="ECO:0000313" key="4">
    <source>
        <dbReference type="Proteomes" id="UP000629603"/>
    </source>
</evidence>
<sequence length="302" mass="35413">MREFYIKEFLKLNETVDLRYLNKYLDVCLGTYDKDVKCEYHHVLPRSIFVEHKENPKFVVRISLKAHYLAHRILTKAIPNNVQMKHAHYFMSHTERYKGFVTSRVYEVLREFHYQKNLGNKYNLGKKNSDETKRKRTVSWKKSVEANPEGMNKFLERNFGNKHAQGCKWMHNPTTDETSLIPSDKIQSRLSEGWIYGRKSIVGRRWKMSDQGRRNVSESKKGSTQSDSTRQKRSEALKGNKNSLGYKHSSETSRKLSDKLKGNSRTKGYRWMSCNNVNKLVAPDEFNQLSLSGWKFGKSKVS</sequence>
<evidence type="ECO:0000259" key="2">
    <source>
        <dbReference type="SMART" id="SM00496"/>
    </source>
</evidence>
<evidence type="ECO:0000313" key="3">
    <source>
        <dbReference type="EMBL" id="QIG71375.1"/>
    </source>
</evidence>
<dbReference type="EMBL" id="MN988521">
    <property type="protein sequence ID" value="QIG71375.1"/>
    <property type="molecule type" value="Genomic_DNA"/>
</dbReference>
<dbReference type="GO" id="GO:0004519">
    <property type="term" value="F:endonuclease activity"/>
    <property type="evidence" value="ECO:0007669"/>
    <property type="project" value="UniProtKB-KW"/>
</dbReference>
<name>A0A7S5R5C5_9CAUD</name>
<dbReference type="Proteomes" id="UP000629603">
    <property type="component" value="Segment"/>
</dbReference>
<keyword evidence="3" id="KW-0378">Hydrolase</keyword>
<keyword evidence="4" id="KW-1185">Reference proteome</keyword>
<accession>A0A7S5R5C5</accession>
<feature type="region of interest" description="Disordered" evidence="1">
    <location>
        <begin position="206"/>
        <end position="268"/>
    </location>
</feature>
<feature type="compositionally biased region" description="Basic and acidic residues" evidence="1">
    <location>
        <begin position="248"/>
        <end position="261"/>
    </location>
</feature>